<feature type="transmembrane region" description="Helical" evidence="6">
    <location>
        <begin position="26"/>
        <end position="46"/>
    </location>
</feature>
<dbReference type="AlphaFoldDB" id="A0A3R8WIK5"/>
<dbReference type="RefSeq" id="WP_125231320.1">
    <property type="nucleotide sequence ID" value="NZ_RWJI01000003.1"/>
</dbReference>
<dbReference type="GO" id="GO:0005886">
    <property type="term" value="C:plasma membrane"/>
    <property type="evidence" value="ECO:0007669"/>
    <property type="project" value="TreeGrafter"/>
</dbReference>
<evidence type="ECO:0000256" key="5">
    <source>
        <dbReference type="ARBA" id="ARBA00023136"/>
    </source>
</evidence>
<feature type="domain" description="GtrA/DPMS transmembrane" evidence="7">
    <location>
        <begin position="25"/>
        <end position="134"/>
    </location>
</feature>
<dbReference type="OrthoDB" id="9798374at2"/>
<evidence type="ECO:0000256" key="1">
    <source>
        <dbReference type="ARBA" id="ARBA00004141"/>
    </source>
</evidence>
<dbReference type="EMBL" id="RWJI01000003">
    <property type="protein sequence ID" value="RRQ50916.1"/>
    <property type="molecule type" value="Genomic_DNA"/>
</dbReference>
<dbReference type="InterPro" id="IPR051401">
    <property type="entry name" value="GtrA_CellWall_Glycosyl"/>
</dbReference>
<keyword evidence="3 6" id="KW-0812">Transmembrane</keyword>
<protein>
    <submittedName>
        <fullName evidence="8">GtrA family protein</fullName>
    </submittedName>
</protein>
<dbReference type="PANTHER" id="PTHR38459:SF1">
    <property type="entry name" value="PROPHAGE BACTOPRENOL-LINKED GLUCOSE TRANSLOCASE HOMOLOG"/>
    <property type="match status" value="1"/>
</dbReference>
<comment type="subcellular location">
    <subcellularLocation>
        <location evidence="1">Membrane</location>
        <topology evidence="1">Multi-pass membrane protein</topology>
    </subcellularLocation>
</comment>
<dbReference type="PANTHER" id="PTHR38459">
    <property type="entry name" value="PROPHAGE BACTOPRENOL-LINKED GLUCOSE TRANSLOCASE HOMOLOG"/>
    <property type="match status" value="1"/>
</dbReference>
<comment type="caution">
    <text evidence="8">The sequence shown here is derived from an EMBL/GenBank/DDBJ whole genome shotgun (WGS) entry which is preliminary data.</text>
</comment>
<keyword evidence="4 6" id="KW-1133">Transmembrane helix</keyword>
<organism evidence="8 9">
    <name type="scientific">Sphingorhabdus wooponensis</name>
    <dbReference type="NCBI Taxonomy" id="940136"/>
    <lineage>
        <taxon>Bacteria</taxon>
        <taxon>Pseudomonadati</taxon>
        <taxon>Pseudomonadota</taxon>
        <taxon>Alphaproteobacteria</taxon>
        <taxon>Sphingomonadales</taxon>
        <taxon>Sphingomonadaceae</taxon>
        <taxon>Sphingorhabdus</taxon>
    </lineage>
</organism>
<comment type="similarity">
    <text evidence="2">Belongs to the GtrA family.</text>
</comment>
<dbReference type="Pfam" id="PF04138">
    <property type="entry name" value="GtrA_DPMS_TM"/>
    <property type="match status" value="1"/>
</dbReference>
<evidence type="ECO:0000256" key="2">
    <source>
        <dbReference type="ARBA" id="ARBA00009399"/>
    </source>
</evidence>
<sequence>MSEAPSEKPLRGRTHMQFDWRQLLRYYQAGLVNTLFGYGCYAALLWLGMDMFIAQLISHTTGTLFNYFTFSRYAFVGEAGSPMRFVASYAGNYLLSLAVLWALSQAIASPYLAGLVAVVIVSAINFLILKRFVFRPAAGSR</sequence>
<dbReference type="Proteomes" id="UP000268553">
    <property type="component" value="Unassembled WGS sequence"/>
</dbReference>
<evidence type="ECO:0000313" key="9">
    <source>
        <dbReference type="Proteomes" id="UP000268553"/>
    </source>
</evidence>
<evidence type="ECO:0000313" key="8">
    <source>
        <dbReference type="EMBL" id="RRQ50916.1"/>
    </source>
</evidence>
<feature type="transmembrane region" description="Helical" evidence="6">
    <location>
        <begin position="82"/>
        <end position="103"/>
    </location>
</feature>
<evidence type="ECO:0000256" key="3">
    <source>
        <dbReference type="ARBA" id="ARBA00022692"/>
    </source>
</evidence>
<keyword evidence="9" id="KW-1185">Reference proteome</keyword>
<evidence type="ECO:0000259" key="7">
    <source>
        <dbReference type="Pfam" id="PF04138"/>
    </source>
</evidence>
<dbReference type="InterPro" id="IPR007267">
    <property type="entry name" value="GtrA_DPMS_TM"/>
</dbReference>
<accession>A0A3R8WIK5</accession>
<dbReference type="GO" id="GO:0000271">
    <property type="term" value="P:polysaccharide biosynthetic process"/>
    <property type="evidence" value="ECO:0007669"/>
    <property type="project" value="InterPro"/>
</dbReference>
<name>A0A3R8WIK5_9SPHN</name>
<evidence type="ECO:0000256" key="4">
    <source>
        <dbReference type="ARBA" id="ARBA00022989"/>
    </source>
</evidence>
<proteinExistence type="inferred from homology"/>
<reference evidence="8 9" key="1">
    <citation type="submission" date="2018-12" db="EMBL/GenBank/DDBJ databases">
        <authorList>
            <person name="Kim S.-J."/>
            <person name="Jung G.-Y."/>
        </authorList>
    </citation>
    <scope>NUCLEOTIDE SEQUENCE [LARGE SCALE GENOMIC DNA]</scope>
    <source>
        <strain evidence="8 9">03SU3-P</strain>
    </source>
</reference>
<feature type="transmembrane region" description="Helical" evidence="6">
    <location>
        <begin position="109"/>
        <end position="129"/>
    </location>
</feature>
<evidence type="ECO:0000256" key="6">
    <source>
        <dbReference type="SAM" id="Phobius"/>
    </source>
</evidence>
<gene>
    <name evidence="8" type="ORF">D7D48_10125</name>
</gene>
<keyword evidence="5 6" id="KW-0472">Membrane</keyword>